<dbReference type="GO" id="GO:0015833">
    <property type="term" value="P:peptide transport"/>
    <property type="evidence" value="ECO:0007669"/>
    <property type="project" value="InterPro"/>
</dbReference>
<evidence type="ECO:0000256" key="4">
    <source>
        <dbReference type="ARBA" id="ARBA00022475"/>
    </source>
</evidence>
<dbReference type="InterPro" id="IPR003593">
    <property type="entry name" value="AAA+_ATPase"/>
</dbReference>
<dbReference type="KEGG" id="cpis:HS961_01520"/>
<keyword evidence="3" id="KW-0813">Transport</keyword>
<evidence type="ECO:0000256" key="1">
    <source>
        <dbReference type="ARBA" id="ARBA00004417"/>
    </source>
</evidence>
<keyword evidence="11" id="KW-1185">Reference proteome</keyword>
<keyword evidence="6 10" id="KW-0067">ATP-binding</keyword>
<reference evidence="10 11" key="1">
    <citation type="journal article" date="2020" name="G3 (Bethesda)">
        <title>CeMbio - The Caenorhabditis elegans Microbiome Resource.</title>
        <authorList>
            <person name="Dirksen P."/>
            <person name="Assie A."/>
            <person name="Zimmermann J."/>
            <person name="Zhang F."/>
            <person name="Tietje A.M."/>
            <person name="Marsh S.A."/>
            <person name="Felix M.A."/>
            <person name="Shapira M."/>
            <person name="Kaleta C."/>
            <person name="Schulenburg H."/>
            <person name="Samuel B."/>
        </authorList>
    </citation>
    <scope>NUCLEOTIDE SEQUENCE [LARGE SCALE GENOMIC DNA]</scope>
    <source>
        <strain evidence="10 11">BIGb0172</strain>
    </source>
</reference>
<gene>
    <name evidence="10" type="ORF">HS961_01520</name>
</gene>
<protein>
    <submittedName>
        <fullName evidence="10">ABC transporter ATP-binding protein</fullName>
    </submittedName>
</protein>
<comment type="similarity">
    <text evidence="2">Belongs to the ABC transporter superfamily.</text>
</comment>
<dbReference type="CDD" id="cd03257">
    <property type="entry name" value="ABC_NikE_OppD_transporters"/>
    <property type="match status" value="1"/>
</dbReference>
<dbReference type="GO" id="GO:0016887">
    <property type="term" value="F:ATP hydrolysis activity"/>
    <property type="evidence" value="ECO:0007669"/>
    <property type="project" value="InterPro"/>
</dbReference>
<dbReference type="InterPro" id="IPR003439">
    <property type="entry name" value="ABC_transporter-like_ATP-bd"/>
</dbReference>
<dbReference type="EMBL" id="CP058554">
    <property type="protein sequence ID" value="QMV71617.1"/>
    <property type="molecule type" value="Genomic_DNA"/>
</dbReference>
<dbReference type="Pfam" id="PF08352">
    <property type="entry name" value="oligo_HPY"/>
    <property type="match status" value="1"/>
</dbReference>
<dbReference type="PANTHER" id="PTHR43297">
    <property type="entry name" value="OLIGOPEPTIDE TRANSPORT ATP-BINDING PROTEIN APPD"/>
    <property type="match status" value="1"/>
</dbReference>
<dbReference type="InterPro" id="IPR017871">
    <property type="entry name" value="ABC_transporter-like_CS"/>
</dbReference>
<dbReference type="PROSITE" id="PS50893">
    <property type="entry name" value="ABC_TRANSPORTER_2"/>
    <property type="match status" value="1"/>
</dbReference>
<evidence type="ECO:0000256" key="2">
    <source>
        <dbReference type="ARBA" id="ARBA00005417"/>
    </source>
</evidence>
<sequence>MSSVPTLQVRNLRTEFATRAGTLRAVNDVSFTLERGRILGLVGESGSGKSVTGFSIMGLVDAPGRVTGGEVLFQGRDITKIKPRELRQLQGNRIAMIFQDPMMTLNPVLRVDTQMIEAVRAHTSASKAQARERARETLAMMGIASPDERLQAYPHQLSGGMRQRVAIATAMLHRPDLIIADEPTTALDVTIQAQILSEVQKLARQQGTSLIWITHDLSVVAGLADEVAVMYAGRIVEQGGVDAVLDSPLHPYTAGLIGSLPANNRRGSRLQQIPGMTPNMLQLPPGCAFAARCARATAACQAQPEQTEPLPGRLVRCFHPALTASAPSAVSTPGATAPQGLEARV</sequence>
<dbReference type="AlphaFoldDB" id="A0A7G5EC92"/>
<evidence type="ECO:0000256" key="7">
    <source>
        <dbReference type="ARBA" id="ARBA00023136"/>
    </source>
</evidence>
<evidence type="ECO:0000313" key="10">
    <source>
        <dbReference type="EMBL" id="QMV71617.1"/>
    </source>
</evidence>
<feature type="region of interest" description="Disordered" evidence="8">
    <location>
        <begin position="326"/>
        <end position="345"/>
    </location>
</feature>
<evidence type="ECO:0000313" key="11">
    <source>
        <dbReference type="Proteomes" id="UP000515240"/>
    </source>
</evidence>
<keyword evidence="5" id="KW-0547">Nucleotide-binding</keyword>
<dbReference type="PANTHER" id="PTHR43297:SF2">
    <property type="entry name" value="DIPEPTIDE TRANSPORT ATP-BINDING PROTEIN DPPD"/>
    <property type="match status" value="1"/>
</dbReference>
<dbReference type="FunFam" id="3.40.50.300:FF:000016">
    <property type="entry name" value="Oligopeptide ABC transporter ATP-binding component"/>
    <property type="match status" value="1"/>
</dbReference>
<proteinExistence type="inferred from homology"/>
<dbReference type="RefSeq" id="WP_182326052.1">
    <property type="nucleotide sequence ID" value="NZ_CP058554.1"/>
</dbReference>
<dbReference type="GO" id="GO:0005886">
    <property type="term" value="C:plasma membrane"/>
    <property type="evidence" value="ECO:0007669"/>
    <property type="project" value="UniProtKB-SubCell"/>
</dbReference>
<organism evidence="10 11">
    <name type="scientific">Comamonas piscis</name>
    <dbReference type="NCBI Taxonomy" id="1562974"/>
    <lineage>
        <taxon>Bacteria</taxon>
        <taxon>Pseudomonadati</taxon>
        <taxon>Pseudomonadota</taxon>
        <taxon>Betaproteobacteria</taxon>
        <taxon>Burkholderiales</taxon>
        <taxon>Comamonadaceae</taxon>
        <taxon>Comamonas</taxon>
    </lineage>
</organism>
<keyword evidence="4" id="KW-1003">Cell membrane</keyword>
<dbReference type="SUPFAM" id="SSF52540">
    <property type="entry name" value="P-loop containing nucleoside triphosphate hydrolases"/>
    <property type="match status" value="1"/>
</dbReference>
<dbReference type="Proteomes" id="UP000515240">
    <property type="component" value="Chromosome"/>
</dbReference>
<dbReference type="InterPro" id="IPR050388">
    <property type="entry name" value="ABC_Ni/Peptide_Import"/>
</dbReference>
<comment type="subcellular location">
    <subcellularLocation>
        <location evidence="1">Cell inner membrane</location>
        <topology evidence="1">Peripheral membrane protein</topology>
    </subcellularLocation>
</comment>
<dbReference type="SMART" id="SM00382">
    <property type="entry name" value="AAA"/>
    <property type="match status" value="1"/>
</dbReference>
<dbReference type="InterPro" id="IPR013563">
    <property type="entry name" value="Oligopep_ABC_C"/>
</dbReference>
<keyword evidence="7" id="KW-0472">Membrane</keyword>
<dbReference type="GO" id="GO:0055085">
    <property type="term" value="P:transmembrane transport"/>
    <property type="evidence" value="ECO:0007669"/>
    <property type="project" value="UniProtKB-ARBA"/>
</dbReference>
<dbReference type="PROSITE" id="PS00211">
    <property type="entry name" value="ABC_TRANSPORTER_1"/>
    <property type="match status" value="1"/>
</dbReference>
<evidence type="ECO:0000256" key="6">
    <source>
        <dbReference type="ARBA" id="ARBA00022840"/>
    </source>
</evidence>
<feature type="domain" description="ABC transporter" evidence="9">
    <location>
        <begin position="7"/>
        <end position="257"/>
    </location>
</feature>
<accession>A0A7G5EC92</accession>
<dbReference type="Pfam" id="PF00005">
    <property type="entry name" value="ABC_tran"/>
    <property type="match status" value="1"/>
</dbReference>
<name>A0A7G5EC92_9BURK</name>
<evidence type="ECO:0000256" key="5">
    <source>
        <dbReference type="ARBA" id="ARBA00022741"/>
    </source>
</evidence>
<evidence type="ECO:0000256" key="8">
    <source>
        <dbReference type="SAM" id="MobiDB-lite"/>
    </source>
</evidence>
<dbReference type="Gene3D" id="3.40.50.300">
    <property type="entry name" value="P-loop containing nucleotide triphosphate hydrolases"/>
    <property type="match status" value="1"/>
</dbReference>
<evidence type="ECO:0000256" key="3">
    <source>
        <dbReference type="ARBA" id="ARBA00022448"/>
    </source>
</evidence>
<dbReference type="GO" id="GO:0005524">
    <property type="term" value="F:ATP binding"/>
    <property type="evidence" value="ECO:0007669"/>
    <property type="project" value="UniProtKB-KW"/>
</dbReference>
<evidence type="ECO:0000259" key="9">
    <source>
        <dbReference type="PROSITE" id="PS50893"/>
    </source>
</evidence>
<dbReference type="NCBIfam" id="TIGR01727">
    <property type="entry name" value="oligo_HPY"/>
    <property type="match status" value="1"/>
</dbReference>
<dbReference type="InterPro" id="IPR027417">
    <property type="entry name" value="P-loop_NTPase"/>
</dbReference>